<dbReference type="Proteomes" id="UP000316560">
    <property type="component" value="Unassembled WGS sequence"/>
</dbReference>
<dbReference type="InterPro" id="IPR036388">
    <property type="entry name" value="WH-like_DNA-bd_sf"/>
</dbReference>
<keyword evidence="2" id="KW-0238">DNA-binding</keyword>
<keyword evidence="3" id="KW-0804">Transcription</keyword>
<evidence type="ECO:0000313" key="6">
    <source>
        <dbReference type="Proteomes" id="UP000316560"/>
    </source>
</evidence>
<evidence type="ECO:0000256" key="3">
    <source>
        <dbReference type="ARBA" id="ARBA00023163"/>
    </source>
</evidence>
<comment type="caution">
    <text evidence="5">The sequence shown here is derived from an EMBL/GenBank/DDBJ whole genome shotgun (WGS) entry which is preliminary data.</text>
</comment>
<dbReference type="Pfam" id="PF01590">
    <property type="entry name" value="GAF"/>
    <property type="match status" value="1"/>
</dbReference>
<evidence type="ECO:0000259" key="4">
    <source>
        <dbReference type="PROSITE" id="PS50043"/>
    </source>
</evidence>
<dbReference type="SUPFAM" id="SSF46894">
    <property type="entry name" value="C-terminal effector domain of the bipartite response regulators"/>
    <property type="match status" value="1"/>
</dbReference>
<keyword evidence="1" id="KW-0805">Transcription regulation</keyword>
<accession>A0A8H2K742</accession>
<dbReference type="Gene3D" id="3.30.450.40">
    <property type="match status" value="1"/>
</dbReference>
<gene>
    <name evidence="5" type="ORF">FB472_1666</name>
</gene>
<dbReference type="PROSITE" id="PS50043">
    <property type="entry name" value="HTH_LUXR_2"/>
    <property type="match status" value="1"/>
</dbReference>
<dbReference type="PANTHER" id="PTHR44688:SF16">
    <property type="entry name" value="DNA-BINDING TRANSCRIPTIONAL ACTIVATOR DEVR_DOSR"/>
    <property type="match status" value="1"/>
</dbReference>
<evidence type="ECO:0000256" key="1">
    <source>
        <dbReference type="ARBA" id="ARBA00023015"/>
    </source>
</evidence>
<dbReference type="Pfam" id="PF00196">
    <property type="entry name" value="GerE"/>
    <property type="match status" value="1"/>
</dbReference>
<dbReference type="AlphaFoldDB" id="A0A8H2K742"/>
<dbReference type="GO" id="GO:0006355">
    <property type="term" value="P:regulation of DNA-templated transcription"/>
    <property type="evidence" value="ECO:0007669"/>
    <property type="project" value="InterPro"/>
</dbReference>
<organism evidence="5 6">
    <name type="scientific">Rhodoglobus vestalii</name>
    <dbReference type="NCBI Taxonomy" id="193384"/>
    <lineage>
        <taxon>Bacteria</taxon>
        <taxon>Bacillati</taxon>
        <taxon>Actinomycetota</taxon>
        <taxon>Actinomycetes</taxon>
        <taxon>Micrococcales</taxon>
        <taxon>Microbacteriaceae</taxon>
        <taxon>Rhodoglobus</taxon>
    </lineage>
</organism>
<dbReference type="SUPFAM" id="SSF55781">
    <property type="entry name" value="GAF domain-like"/>
    <property type="match status" value="1"/>
</dbReference>
<dbReference type="InterPro" id="IPR000792">
    <property type="entry name" value="Tscrpt_reg_LuxR_C"/>
</dbReference>
<dbReference type="GO" id="GO:0003677">
    <property type="term" value="F:DNA binding"/>
    <property type="evidence" value="ECO:0007669"/>
    <property type="project" value="UniProtKB-KW"/>
</dbReference>
<dbReference type="SMART" id="SM00421">
    <property type="entry name" value="HTH_LUXR"/>
    <property type="match status" value="1"/>
</dbReference>
<dbReference type="InterPro" id="IPR016032">
    <property type="entry name" value="Sig_transdc_resp-reg_C-effctor"/>
</dbReference>
<dbReference type="InterPro" id="IPR003018">
    <property type="entry name" value="GAF"/>
</dbReference>
<name>A0A8H2K742_9MICO</name>
<dbReference type="PRINTS" id="PR00038">
    <property type="entry name" value="HTHLUXR"/>
</dbReference>
<dbReference type="PANTHER" id="PTHR44688">
    <property type="entry name" value="DNA-BINDING TRANSCRIPTIONAL ACTIVATOR DEVR_DOSR"/>
    <property type="match status" value="1"/>
</dbReference>
<dbReference type="Gene3D" id="1.10.10.10">
    <property type="entry name" value="Winged helix-like DNA-binding domain superfamily/Winged helix DNA-binding domain"/>
    <property type="match status" value="1"/>
</dbReference>
<sequence>MNIRYRQYSDALHSAGSTDEVITAYLKTVGEVIPAAAHGVYELDTASLSVIRSRSNSRGNWLDLYEEYGRQDDPVLQFVLKQGRAVDSSRLLSDEQWESSGARKALSFRGLAHSLEAPVVVSGVFFGTINLARPAEFPAFSSAELHTASLVSEQLAIALERALHHETTGRRVSTLERTLDRLGQAVIVTTLEGQVLYQNRTALREWGVEVDVEGSPLPGATADAIVTAMSEFRGLGKRVSIRNLEDERLNRRAVMKSYRLSDSEDTAVSLIFPYADGPAARQLPVWDVLTRREQEIAQLVSEGLTTKQISGRAFISENTTKQHLKRIFVKTGVSSRAELIQLIWTSGHANHTN</sequence>
<evidence type="ECO:0000256" key="2">
    <source>
        <dbReference type="ARBA" id="ARBA00023125"/>
    </source>
</evidence>
<dbReference type="EMBL" id="VFRA01000001">
    <property type="protein sequence ID" value="TQO20058.1"/>
    <property type="molecule type" value="Genomic_DNA"/>
</dbReference>
<dbReference type="CDD" id="cd06170">
    <property type="entry name" value="LuxR_C_like"/>
    <property type="match status" value="1"/>
</dbReference>
<evidence type="ECO:0000313" key="5">
    <source>
        <dbReference type="EMBL" id="TQO20058.1"/>
    </source>
</evidence>
<reference evidence="5 6" key="1">
    <citation type="submission" date="2019-06" db="EMBL/GenBank/DDBJ databases">
        <title>Sequencing the genomes of 1000 actinobacteria strains.</title>
        <authorList>
            <person name="Klenk H.-P."/>
        </authorList>
    </citation>
    <scope>NUCLEOTIDE SEQUENCE [LARGE SCALE GENOMIC DNA]</scope>
    <source>
        <strain evidence="5 6">DSM 21947</strain>
    </source>
</reference>
<protein>
    <submittedName>
        <fullName evidence="5">GAF domain-containing protein</fullName>
    </submittedName>
</protein>
<keyword evidence="6" id="KW-1185">Reference proteome</keyword>
<dbReference type="InterPro" id="IPR029016">
    <property type="entry name" value="GAF-like_dom_sf"/>
</dbReference>
<feature type="domain" description="HTH luxR-type" evidence="4">
    <location>
        <begin position="286"/>
        <end position="347"/>
    </location>
</feature>
<proteinExistence type="predicted"/>